<reference evidence="1 2" key="1">
    <citation type="journal article" date="2014" name="Nat. Commun.">
        <title>Klebsormidium flaccidum genome reveals primary factors for plant terrestrial adaptation.</title>
        <authorList>
            <person name="Hori K."/>
            <person name="Maruyama F."/>
            <person name="Fujisawa T."/>
            <person name="Togashi T."/>
            <person name="Yamamoto N."/>
            <person name="Seo M."/>
            <person name="Sato S."/>
            <person name="Yamada T."/>
            <person name="Mori H."/>
            <person name="Tajima N."/>
            <person name="Moriyama T."/>
            <person name="Ikeuchi M."/>
            <person name="Watanabe M."/>
            <person name="Wada H."/>
            <person name="Kobayashi K."/>
            <person name="Saito M."/>
            <person name="Masuda T."/>
            <person name="Sasaki-Sekimoto Y."/>
            <person name="Mashiguchi K."/>
            <person name="Awai K."/>
            <person name="Shimojima M."/>
            <person name="Masuda S."/>
            <person name="Iwai M."/>
            <person name="Nobusawa T."/>
            <person name="Narise T."/>
            <person name="Kondo S."/>
            <person name="Saito H."/>
            <person name="Sato R."/>
            <person name="Murakawa M."/>
            <person name="Ihara Y."/>
            <person name="Oshima-Yamada Y."/>
            <person name="Ohtaka K."/>
            <person name="Satoh M."/>
            <person name="Sonobe K."/>
            <person name="Ishii M."/>
            <person name="Ohtani R."/>
            <person name="Kanamori-Sato M."/>
            <person name="Honoki R."/>
            <person name="Miyazaki D."/>
            <person name="Mochizuki H."/>
            <person name="Umetsu J."/>
            <person name="Higashi K."/>
            <person name="Shibata D."/>
            <person name="Kamiya Y."/>
            <person name="Sato N."/>
            <person name="Nakamura Y."/>
            <person name="Tabata S."/>
            <person name="Ida S."/>
            <person name="Kurokawa K."/>
            <person name="Ohta H."/>
        </authorList>
    </citation>
    <scope>NUCLEOTIDE SEQUENCE [LARGE SCALE GENOMIC DNA]</scope>
    <source>
        <strain evidence="1 2">NIES-2285</strain>
    </source>
</reference>
<dbReference type="EMBL" id="DF237168">
    <property type="protein sequence ID" value="GAQ85070.1"/>
    <property type="molecule type" value="Genomic_DNA"/>
</dbReference>
<gene>
    <name evidence="1" type="ORF">KFL_002190240</name>
</gene>
<protein>
    <submittedName>
        <fullName evidence="1">Uncharacterized protein</fullName>
    </submittedName>
</protein>
<dbReference type="AlphaFoldDB" id="A0A1Y1I2B6"/>
<sequence>MARRDTTVRYGFLLPVSGDEYSFREAPWNENVTGGNCYSYAIGHYKASARTKAMPGDIAMLFDDMHEPYGLLQPLDLSSCTDLSKRIVADGIAMRRILNGNENGGLFNQNDTVVKPGREENPAPAGHYKIMTVVDPNDFHLFRQDIMDVYNIYTYAFTSSQYISDAYDSNRHANEADHTAFRRLCPDFGPAYSNAEADLNRAITNVLIHVKRIPEYIIRKGNFILDPYWLLDCSAGQLAHSDSKLLRLQTYFASRGKRLHAATVADAIRDAKILESEPRKTPKKHELIGLWSQKLGFATPAINTDADRKLIFNPRYAAREFGSSGLAYRTICSTFYVERNHGTSSLPEVRVGVRSWT</sequence>
<evidence type="ECO:0000313" key="1">
    <source>
        <dbReference type="EMBL" id="GAQ85070.1"/>
    </source>
</evidence>
<keyword evidence="2" id="KW-1185">Reference proteome</keyword>
<organism evidence="1 2">
    <name type="scientific">Klebsormidium nitens</name>
    <name type="common">Green alga</name>
    <name type="synonym">Ulothrix nitens</name>
    <dbReference type="NCBI Taxonomy" id="105231"/>
    <lineage>
        <taxon>Eukaryota</taxon>
        <taxon>Viridiplantae</taxon>
        <taxon>Streptophyta</taxon>
        <taxon>Klebsormidiophyceae</taxon>
        <taxon>Klebsormidiales</taxon>
        <taxon>Klebsormidiaceae</taxon>
        <taxon>Klebsormidium</taxon>
    </lineage>
</organism>
<name>A0A1Y1I2B6_KLENI</name>
<accession>A0A1Y1I2B6</accession>
<dbReference type="Proteomes" id="UP000054558">
    <property type="component" value="Unassembled WGS sequence"/>
</dbReference>
<proteinExistence type="predicted"/>
<evidence type="ECO:0000313" key="2">
    <source>
        <dbReference type="Proteomes" id="UP000054558"/>
    </source>
</evidence>